<feature type="chain" id="PRO_5044064324" description="phosphoglycerate mutase (2,3-diphosphoglycerate-dependent)" evidence="8">
    <location>
        <begin position="23"/>
        <end position="278"/>
    </location>
</feature>
<dbReference type="PROSITE" id="PS51257">
    <property type="entry name" value="PROKAR_LIPOPROTEIN"/>
    <property type="match status" value="1"/>
</dbReference>
<evidence type="ECO:0000313" key="9">
    <source>
        <dbReference type="EMBL" id="OTP17415.1"/>
    </source>
</evidence>
<dbReference type="EMBL" id="NGMM01000002">
    <property type="protein sequence ID" value="OTP17415.1"/>
    <property type="molecule type" value="Genomic_DNA"/>
</dbReference>
<dbReference type="OrthoDB" id="4131070at2"/>
<evidence type="ECO:0000256" key="4">
    <source>
        <dbReference type="ARBA" id="ARBA00023235"/>
    </source>
</evidence>
<name>A0A242K8B1_9ENTE</name>
<dbReference type="EMBL" id="CP147247">
    <property type="protein sequence ID" value="WYJ91022.1"/>
    <property type="molecule type" value="Genomic_DNA"/>
</dbReference>
<reference evidence="9" key="1">
    <citation type="submission" date="2017-05" db="EMBL/GenBank/DDBJ databases">
        <title>The Genome Sequence of Enterococcus sp. 9E7_DIV0242.</title>
        <authorList>
            <consortium name="The Broad Institute Genomics Platform"/>
            <consortium name="The Broad Institute Genomic Center for Infectious Diseases"/>
            <person name="Earl A."/>
            <person name="Manson A."/>
            <person name="Schwartman J."/>
            <person name="Gilmore M."/>
            <person name="Abouelleil A."/>
            <person name="Cao P."/>
            <person name="Chapman S."/>
            <person name="Cusick C."/>
            <person name="Shea T."/>
            <person name="Young S."/>
            <person name="Neafsey D."/>
            <person name="Nusbaum C."/>
            <person name="Birren B."/>
        </authorList>
    </citation>
    <scope>NUCLEOTIDE SEQUENCE [LARGE SCALE GENOMIC DNA]</scope>
    <source>
        <strain evidence="9">9E7_DIV0242</strain>
    </source>
</reference>
<reference evidence="10" key="3">
    <citation type="submission" date="2024-03" db="EMBL/GenBank/DDBJ databases">
        <title>The Genome Sequence of Enterococcus sp. DIV0242b.</title>
        <authorList>
            <consortium name="The Broad Institute Genomics Platform"/>
            <consortium name="The Broad Institute Microbial Omics Core"/>
            <consortium name="The Broad Institute Genomic Center for Infectious Diseases"/>
            <person name="Earl A."/>
            <person name="Manson A."/>
            <person name="Gilmore M."/>
            <person name="Schwartman J."/>
            <person name="Shea T."/>
            <person name="Abouelleil A."/>
            <person name="Cao P."/>
            <person name="Chapman S."/>
            <person name="Cusick C."/>
            <person name="Young S."/>
            <person name="Neafsey D."/>
            <person name="Nusbaum C."/>
            <person name="Birren B."/>
        </authorList>
    </citation>
    <scope>NUCLEOTIDE SEQUENCE</scope>
    <source>
        <strain evidence="10">9E7_DIV0242</strain>
    </source>
</reference>
<dbReference type="GO" id="GO:0006096">
    <property type="term" value="P:glycolytic process"/>
    <property type="evidence" value="ECO:0007669"/>
    <property type="project" value="UniProtKB-KW"/>
</dbReference>
<dbReference type="Pfam" id="PF00300">
    <property type="entry name" value="His_Phos_1"/>
    <property type="match status" value="2"/>
</dbReference>
<feature type="binding site" evidence="6">
    <location>
        <position position="98"/>
    </location>
    <ligand>
        <name>substrate</name>
    </ligand>
</feature>
<dbReference type="InterPro" id="IPR013078">
    <property type="entry name" value="His_Pase_superF_clade-1"/>
</dbReference>
<dbReference type="RefSeq" id="WP_086348631.1">
    <property type="nucleotide sequence ID" value="NZ_CP147247.1"/>
</dbReference>
<keyword evidence="4" id="KW-0413">Isomerase</keyword>
<evidence type="ECO:0000256" key="1">
    <source>
        <dbReference type="ARBA" id="ARBA00006717"/>
    </source>
</evidence>
<sequence length="278" mass="30510">MNRKKLVMGLVTVLLLAGCTGGADKAKTAAERTKTENNEVTIYFARHGETMMNAVERAQGWTDAPLTPEGIKGAEALGKGLKAADITFDKVYTSTSGRTQETAELILKNNGQKGMNYTKDKRLREYNFGTYEGMLNKEMLTAVAEVDGESYETFVGDLRKNGYYPKVLHLADVLSELDKEKVEEGTNWAAEDSQTILDRLFAALDAIVAEAEKEGQENVLVVSHGMSIITILGELDTEEEYELTSMKNASISTITYKAGDYRVTSANDVSYVENGGQE</sequence>
<evidence type="ECO:0000256" key="7">
    <source>
        <dbReference type="PIRSR" id="PIRSR613078-3"/>
    </source>
</evidence>
<gene>
    <name evidence="9" type="ORF">A5888_001553</name>
    <name evidence="10" type="ORF">A5888_002790</name>
</gene>
<feature type="active site" description="Tele-phosphohistidine intermediate" evidence="5">
    <location>
        <position position="47"/>
    </location>
</feature>
<dbReference type="AlphaFoldDB" id="A0A242K8B1"/>
<keyword evidence="3" id="KW-0324">Glycolysis</keyword>
<comment type="similarity">
    <text evidence="1">Belongs to the phosphoglycerate mutase family. BPG-dependent PGAM subfamily.</text>
</comment>
<evidence type="ECO:0000256" key="6">
    <source>
        <dbReference type="PIRSR" id="PIRSR613078-2"/>
    </source>
</evidence>
<dbReference type="PANTHER" id="PTHR11931">
    <property type="entry name" value="PHOSPHOGLYCERATE MUTASE"/>
    <property type="match status" value="1"/>
</dbReference>
<evidence type="ECO:0000256" key="3">
    <source>
        <dbReference type="ARBA" id="ARBA00023152"/>
    </source>
</evidence>
<evidence type="ECO:0000256" key="8">
    <source>
        <dbReference type="SAM" id="SignalP"/>
    </source>
</evidence>
<feature type="site" description="Transition state stabilizer" evidence="7">
    <location>
        <position position="224"/>
    </location>
</feature>
<evidence type="ECO:0000256" key="5">
    <source>
        <dbReference type="PIRSR" id="PIRSR613078-1"/>
    </source>
</evidence>
<dbReference type="InterPro" id="IPR029033">
    <property type="entry name" value="His_PPase_superfam"/>
</dbReference>
<evidence type="ECO:0000256" key="2">
    <source>
        <dbReference type="ARBA" id="ARBA00012028"/>
    </source>
</evidence>
<keyword evidence="8" id="KW-0732">Signal</keyword>
<evidence type="ECO:0000313" key="10">
    <source>
        <dbReference type="EMBL" id="WYJ91022.1"/>
    </source>
</evidence>
<dbReference type="CDD" id="cd07067">
    <property type="entry name" value="HP_PGM_like"/>
    <property type="match status" value="1"/>
</dbReference>
<dbReference type="SMART" id="SM00855">
    <property type="entry name" value="PGAM"/>
    <property type="match status" value="1"/>
</dbReference>
<dbReference type="SUPFAM" id="SSF53254">
    <property type="entry name" value="Phosphoglycerate mutase-like"/>
    <property type="match status" value="1"/>
</dbReference>
<feature type="binding site" evidence="6">
    <location>
        <begin position="46"/>
        <end position="53"/>
    </location>
    <ligand>
        <name>substrate</name>
    </ligand>
</feature>
<keyword evidence="11" id="KW-1185">Reference proteome</keyword>
<dbReference type="Gene3D" id="3.40.50.1240">
    <property type="entry name" value="Phosphoglycerate mutase-like"/>
    <property type="match status" value="1"/>
</dbReference>
<protein>
    <recommendedName>
        <fullName evidence="2">phosphoglycerate mutase (2,3-diphosphoglycerate-dependent)</fullName>
        <ecNumber evidence="2">5.4.2.11</ecNumber>
    </recommendedName>
</protein>
<organism evidence="9">
    <name type="scientific">Candidatus Enterococcus clewellii</name>
    <dbReference type="NCBI Taxonomy" id="1834193"/>
    <lineage>
        <taxon>Bacteria</taxon>
        <taxon>Bacillati</taxon>
        <taxon>Bacillota</taxon>
        <taxon>Bacilli</taxon>
        <taxon>Lactobacillales</taxon>
        <taxon>Enterococcaceae</taxon>
        <taxon>Enterococcus</taxon>
    </lineage>
</organism>
<dbReference type="GO" id="GO:0004619">
    <property type="term" value="F:phosphoglycerate mutase activity"/>
    <property type="evidence" value="ECO:0007669"/>
    <property type="project" value="UniProtKB-EC"/>
</dbReference>
<dbReference type="Proteomes" id="UP000195141">
    <property type="component" value="Chromosome"/>
</dbReference>
<evidence type="ECO:0000313" key="11">
    <source>
        <dbReference type="Proteomes" id="UP000195141"/>
    </source>
</evidence>
<dbReference type="InterPro" id="IPR005952">
    <property type="entry name" value="Phosphogly_mut1"/>
</dbReference>
<reference evidence="10" key="2">
    <citation type="submission" date="2017-05" db="EMBL/GenBank/DDBJ databases">
        <authorList>
            <consortium name="The Broad Institute Genomics Platform"/>
            <consortium name="The Broad Institute Genomic Center for Infectious Diseases"/>
            <person name="Earl A."/>
            <person name="Manson A."/>
            <person name="Schwartman J."/>
            <person name="Gilmore M."/>
            <person name="Abouelleil A."/>
            <person name="Cao P."/>
            <person name="Chapman S."/>
            <person name="Cusick C."/>
            <person name="Shea T."/>
            <person name="Young S."/>
            <person name="Neafsey D."/>
            <person name="Nusbaum C."/>
            <person name="Birren B."/>
        </authorList>
    </citation>
    <scope>NUCLEOTIDE SEQUENCE</scope>
    <source>
        <strain evidence="10">9E7_DIV0242</strain>
    </source>
</reference>
<proteinExistence type="inferred from homology"/>
<feature type="active site" description="Proton donor/acceptor" evidence="5">
    <location>
        <position position="125"/>
    </location>
</feature>
<accession>A0A242K8B1</accession>
<dbReference type="EC" id="5.4.2.11" evidence="2"/>
<feature type="signal peptide" evidence="8">
    <location>
        <begin position="1"/>
        <end position="22"/>
    </location>
</feature>